<accession>A0A1Q5Q4A0</accession>
<dbReference type="EMBL" id="MQVR01000011">
    <property type="protein sequence ID" value="OKL54611.1"/>
    <property type="molecule type" value="Genomic_DNA"/>
</dbReference>
<protein>
    <recommendedName>
        <fullName evidence="3">DUF2505 domain-containing protein</fullName>
    </recommendedName>
</protein>
<organism evidence="1 2">
    <name type="scientific">Bowdeniella nasicola</name>
    <dbReference type="NCBI Taxonomy" id="208480"/>
    <lineage>
        <taxon>Bacteria</taxon>
        <taxon>Bacillati</taxon>
        <taxon>Actinomycetota</taxon>
        <taxon>Actinomycetes</taxon>
        <taxon>Actinomycetales</taxon>
        <taxon>Actinomycetaceae</taxon>
        <taxon>Bowdeniella</taxon>
    </lineage>
</organism>
<proteinExistence type="predicted"/>
<dbReference type="InterPro" id="IPR019639">
    <property type="entry name" value="DUF2505"/>
</dbReference>
<sequence length="164" mass="17677">MHFSTSVAYPATTNRVSELWRDESFQQAKARRAGATKADVTIQGESDLTVTIRAEIPANLLPQAARRFVGDTLDVTIVEAWQAPREDVRRSGTLNLDIAGAPVRVRGRMELLPVSDGSCTRTIDGEVKASVPLFSGPIERAAVGAVDDVVEAEKAIAVEFLTAE</sequence>
<dbReference type="AlphaFoldDB" id="A0A1Q5Q4A0"/>
<dbReference type="RefSeq" id="WP_073715938.1">
    <property type="nucleotide sequence ID" value="NZ_MQVR01000011.1"/>
</dbReference>
<name>A0A1Q5Q4A0_9ACTO</name>
<evidence type="ECO:0000313" key="2">
    <source>
        <dbReference type="Proteomes" id="UP000185628"/>
    </source>
</evidence>
<dbReference type="Proteomes" id="UP000185628">
    <property type="component" value="Unassembled WGS sequence"/>
</dbReference>
<evidence type="ECO:0008006" key="3">
    <source>
        <dbReference type="Google" id="ProtNLM"/>
    </source>
</evidence>
<dbReference type="Pfam" id="PF10698">
    <property type="entry name" value="DUF2505"/>
    <property type="match status" value="1"/>
</dbReference>
<dbReference type="OrthoDB" id="3266819at2"/>
<evidence type="ECO:0000313" key="1">
    <source>
        <dbReference type="EMBL" id="OKL54611.1"/>
    </source>
</evidence>
<reference evidence="2" key="1">
    <citation type="submission" date="2016-12" db="EMBL/GenBank/DDBJ databases">
        <authorList>
            <person name="Meng X."/>
        </authorList>
    </citation>
    <scope>NUCLEOTIDE SEQUENCE [LARGE SCALE GENOMIC DNA]</scope>
    <source>
        <strain evidence="2">DSM 19116</strain>
    </source>
</reference>
<comment type="caution">
    <text evidence="1">The sequence shown here is derived from an EMBL/GenBank/DDBJ whole genome shotgun (WGS) entry which is preliminary data.</text>
</comment>
<keyword evidence="2" id="KW-1185">Reference proteome</keyword>
<gene>
    <name evidence="1" type="ORF">BSZ39_03155</name>
</gene>